<keyword evidence="1" id="KW-1133">Transmembrane helix</keyword>
<evidence type="ECO:0000313" key="3">
    <source>
        <dbReference type="Proteomes" id="UP000283634"/>
    </source>
</evidence>
<dbReference type="Proteomes" id="UP000283634">
    <property type="component" value="Unassembled WGS sequence"/>
</dbReference>
<sequence length="722" mass="79910">MEVSGGPQDEWMHLVAAGDATSLIAVFREAVGSAPPDASALQTISAFLEAQLFSSSLDVDLPRLFSTASMEYMEAVVSETCSSALDAREVLSELLAMEELPNGNALTVYIRLIRVALRQLLLDTLRRKKRQCAGVKEQLSQTQATLRAWYPGVERRLSHIISTLCQHDAAPQMVRSVNKFQDDDDDDAISEADTANGEEDAKTMVSLVESGTLEALLLLSLDLFLMVGEPHKGVPLLLMVRASLVAVQPYNENDKFLHKIGTDLRQWAKSLCHVEDKKTDQNVDNATEHKLTVVTTPMEAKPMNETIVRALLNVVPCGEIVSYLQRGSSNAFTKDLMDSVAYEDNEHGKNASDAKAVTTLHDLKKEKDGLRILSDDDSEIEEDNDDVSLAPLALRKIGAMLILYDVMTLDGLCDHELLISKSPETFLFLTGTMILESLKSSSLSVVMTGLAFLATLLPHLPLYSILAHGELDTKPGQIHEFGQKHMTGGTWGFRTKRFELIFEMLKALMNISATCPSECHREVSRGVFVTLLQRCACNLRMFIHSVFLVLAPFASLCSLLLHLLREEWNENRSSVSTSEFDFLQNTLPTLLLRAQENWLKKLRVGEVTFLDPMIQSISFVCCVIIEDRKQESKDSLFRLDPSRAKVELHSKVAEETKSGRWNLYLHQLLKNVVPPLRTMASASPDASATAVGVVGGVTLSPLDCFALSRCLDGLEEQVVFTG</sequence>
<keyword evidence="1" id="KW-0472">Membrane</keyword>
<dbReference type="VEuPathDB" id="TriTrypDB:TRSC58_05955"/>
<dbReference type="GeneID" id="40329362"/>
<accession>A0A422NF62</accession>
<evidence type="ECO:0000256" key="1">
    <source>
        <dbReference type="SAM" id="Phobius"/>
    </source>
</evidence>
<protein>
    <submittedName>
        <fullName evidence="2">Uncharacterized protein</fullName>
    </submittedName>
</protein>
<dbReference type="EMBL" id="MKGL01000174">
    <property type="protein sequence ID" value="RNF04077.1"/>
    <property type="molecule type" value="Genomic_DNA"/>
</dbReference>
<dbReference type="AlphaFoldDB" id="A0A422NF62"/>
<dbReference type="OMA" id="ATMQAWT"/>
<dbReference type="OrthoDB" id="273432at2759"/>
<keyword evidence="1" id="KW-0812">Transmembrane</keyword>
<evidence type="ECO:0000313" key="2">
    <source>
        <dbReference type="EMBL" id="RNF04077.1"/>
    </source>
</evidence>
<keyword evidence="3" id="KW-1185">Reference proteome</keyword>
<comment type="caution">
    <text evidence="2">The sequence shown here is derived from an EMBL/GenBank/DDBJ whole genome shotgun (WGS) entry which is preliminary data.</text>
</comment>
<gene>
    <name evidence="2" type="ORF">TraAM80_05429</name>
</gene>
<name>A0A422NF62_TRYRA</name>
<proteinExistence type="predicted"/>
<reference evidence="2 3" key="1">
    <citation type="journal article" date="2018" name="BMC Genomics">
        <title>Genomic comparison of Trypanosoma conorhini and Trypanosoma rangeli to Trypanosoma cruzi strains of high and low virulence.</title>
        <authorList>
            <person name="Bradwell K.R."/>
            <person name="Koparde V.N."/>
            <person name="Matveyev A.V."/>
            <person name="Serrano M.G."/>
            <person name="Alves J.M."/>
            <person name="Parikh H."/>
            <person name="Huang B."/>
            <person name="Lee V."/>
            <person name="Espinosa-Alvarez O."/>
            <person name="Ortiz P.A."/>
            <person name="Costa-Martins A.G."/>
            <person name="Teixeira M.M."/>
            <person name="Buck G.A."/>
        </authorList>
    </citation>
    <scope>NUCLEOTIDE SEQUENCE [LARGE SCALE GENOMIC DNA]</scope>
    <source>
        <strain evidence="2 3">AM80</strain>
    </source>
</reference>
<dbReference type="RefSeq" id="XP_029237894.1">
    <property type="nucleotide sequence ID" value="XM_029382308.1"/>
</dbReference>
<organism evidence="2 3">
    <name type="scientific">Trypanosoma rangeli</name>
    <dbReference type="NCBI Taxonomy" id="5698"/>
    <lineage>
        <taxon>Eukaryota</taxon>
        <taxon>Discoba</taxon>
        <taxon>Euglenozoa</taxon>
        <taxon>Kinetoplastea</taxon>
        <taxon>Metakinetoplastina</taxon>
        <taxon>Trypanosomatida</taxon>
        <taxon>Trypanosomatidae</taxon>
        <taxon>Trypanosoma</taxon>
        <taxon>Herpetosoma</taxon>
    </lineage>
</organism>
<feature type="transmembrane region" description="Helical" evidence="1">
    <location>
        <begin position="541"/>
        <end position="564"/>
    </location>
</feature>